<evidence type="ECO:0000313" key="5">
    <source>
        <dbReference type="Proteomes" id="UP000177894"/>
    </source>
</evidence>
<evidence type="ECO:0000256" key="1">
    <source>
        <dbReference type="ARBA" id="ARBA00001933"/>
    </source>
</evidence>
<evidence type="ECO:0000256" key="2">
    <source>
        <dbReference type="ARBA" id="ARBA00022898"/>
    </source>
</evidence>
<dbReference type="SUPFAM" id="SSF53383">
    <property type="entry name" value="PLP-dependent transferases"/>
    <property type="match status" value="1"/>
</dbReference>
<dbReference type="PANTHER" id="PTHR11986">
    <property type="entry name" value="AMINOTRANSFERASE CLASS III"/>
    <property type="match status" value="1"/>
</dbReference>
<dbReference type="PIRSF" id="PIRSF000521">
    <property type="entry name" value="Transaminase_4ab_Lys_Orn"/>
    <property type="match status" value="1"/>
</dbReference>
<keyword evidence="4" id="KW-0032">Aminotransferase</keyword>
<evidence type="ECO:0000256" key="3">
    <source>
        <dbReference type="RuleBase" id="RU003560"/>
    </source>
</evidence>
<dbReference type="InterPro" id="IPR015421">
    <property type="entry name" value="PyrdxlP-dep_Trfase_major"/>
</dbReference>
<dbReference type="InterPro" id="IPR015422">
    <property type="entry name" value="PyrdxlP-dep_Trfase_small"/>
</dbReference>
<gene>
    <name evidence="4" type="ORF">BJL90_03045</name>
</gene>
<dbReference type="Gene3D" id="3.90.1150.10">
    <property type="entry name" value="Aspartate Aminotransferase, domain 1"/>
    <property type="match status" value="1"/>
</dbReference>
<dbReference type="InterPro" id="IPR050103">
    <property type="entry name" value="Class-III_PLP-dep_AT"/>
</dbReference>
<comment type="cofactor">
    <cofactor evidence="1">
        <name>pyridoxal 5'-phosphate</name>
        <dbReference type="ChEBI" id="CHEBI:597326"/>
    </cofactor>
</comment>
<reference evidence="4 5" key="1">
    <citation type="submission" date="2016-10" db="EMBL/GenBank/DDBJ databases">
        <title>Complete Genome Sequence of Acetogen Clostridium formicoaceticum ATCC 27076.</title>
        <authorList>
            <person name="Bao T."/>
            <person name="Cheng C."/>
            <person name="Zhao J."/>
            <person name="Yang S.-T."/>
            <person name="Wang J."/>
            <person name="Wang M."/>
        </authorList>
    </citation>
    <scope>NUCLEOTIDE SEQUENCE [LARGE SCALE GENOMIC DNA]</scope>
    <source>
        <strain evidence="4 5">ATCC 27076</strain>
    </source>
</reference>
<keyword evidence="2 3" id="KW-0663">Pyridoxal phosphate</keyword>
<dbReference type="InterPro" id="IPR049704">
    <property type="entry name" value="Aminotrans_3_PPA_site"/>
</dbReference>
<keyword evidence="5" id="KW-1185">Reference proteome</keyword>
<dbReference type="Proteomes" id="UP000177894">
    <property type="component" value="Chromosome"/>
</dbReference>
<organism evidence="4 5">
    <name type="scientific">Clostridium formicaceticum</name>
    <dbReference type="NCBI Taxonomy" id="1497"/>
    <lineage>
        <taxon>Bacteria</taxon>
        <taxon>Bacillati</taxon>
        <taxon>Bacillota</taxon>
        <taxon>Clostridia</taxon>
        <taxon>Eubacteriales</taxon>
        <taxon>Clostridiaceae</taxon>
        <taxon>Clostridium</taxon>
    </lineage>
</organism>
<dbReference type="GO" id="GO:0008483">
    <property type="term" value="F:transaminase activity"/>
    <property type="evidence" value="ECO:0007669"/>
    <property type="project" value="UniProtKB-KW"/>
</dbReference>
<evidence type="ECO:0000313" key="4">
    <source>
        <dbReference type="EMBL" id="AOY75025.1"/>
    </source>
</evidence>
<protein>
    <submittedName>
        <fullName evidence="4">Putrescine aminotransferase</fullName>
    </submittedName>
</protein>
<dbReference type="InterPro" id="IPR015424">
    <property type="entry name" value="PyrdxlP-dep_Trfase"/>
</dbReference>
<accession>A0ABN4T555</accession>
<sequence length="473" mass="52714">MHIEGFISMEKKKLTSLEEALFLEGEETNVQYRQYANPQLANLLSLLGLNKHFKKAKGMKVWDDQGEEYIDFLGAYGALNIGHNNDFVINKIQKVIENPNLLQTAINPITTALARNLAMISPGNLQHTFFCNSGAEAVEGALKLAKIATGKSRIIYCEGSFHGKSMGALSVTGRNKYKKFFGPLVPLAEEVSYGDITALEDVFKKHKDIAGFIVEPIQGEGGIILPPKGYLKKVEALCKQYNVLLIADEVQTGFGRTGYWFACDEENVKPDILCMAKSLGGGIMPIGAYITSEEIWNKAYGSLEKCLLHTSTFGGNTWACTAGIATIEYICEANLLAEAGKKGEYFLEKLYDLKERYPLLREVRGKGLMLGLEFQSIKDHYILNKFIKGKTAEMLEEYTGGLVATELLNQHKIITAYTLNNPNVIRIEPPLIISYEEIDVFIRALEATLEKYKGMTGLVINNVKNIFQSTFRR</sequence>
<proteinExistence type="inferred from homology"/>
<name>A0ABN4T555_9CLOT</name>
<dbReference type="Gene3D" id="3.40.640.10">
    <property type="entry name" value="Type I PLP-dependent aspartate aminotransferase-like (Major domain)"/>
    <property type="match status" value="1"/>
</dbReference>
<comment type="similarity">
    <text evidence="3">Belongs to the class-III pyridoxal-phosphate-dependent aminotransferase family.</text>
</comment>
<dbReference type="EMBL" id="CP017603">
    <property type="protein sequence ID" value="AOY75025.1"/>
    <property type="molecule type" value="Genomic_DNA"/>
</dbReference>
<dbReference type="CDD" id="cd00610">
    <property type="entry name" value="OAT_like"/>
    <property type="match status" value="1"/>
</dbReference>
<dbReference type="PROSITE" id="PS00600">
    <property type="entry name" value="AA_TRANSFER_CLASS_3"/>
    <property type="match status" value="1"/>
</dbReference>
<dbReference type="PANTHER" id="PTHR11986:SF121">
    <property type="entry name" value="BLR3010 PROTEIN"/>
    <property type="match status" value="1"/>
</dbReference>
<dbReference type="Pfam" id="PF00202">
    <property type="entry name" value="Aminotran_3"/>
    <property type="match status" value="1"/>
</dbReference>
<dbReference type="InterPro" id="IPR005814">
    <property type="entry name" value="Aminotrans_3"/>
</dbReference>
<keyword evidence="4" id="KW-0808">Transferase</keyword>